<sequence>MLPPLSNIWIRHGTLPNHYLFMIRNSSFLDNRWNAPSCLTLAFGSELAPVAMSANILLNRKVQAKEELDRTIRSISSEFQLQLQIPDPTLSPSKRQLQRKNEEQERCNSIYYRAQYLKFKDPNRLSICFTRFREQADDHLTNWIRKPCGDLDTTPIKSSFGDPHRHRARLTSEERGELQEYLLRLLHDNNIASQQRSRTAKRRSDEFSDHSPKRIRNSFDSPSCDSIDDIPVRSRAVDLNGRVPAGRAARRAGTGTASFSNGVTTPVTSFSSTQPQSLSFGPGSFNSSKTSLAPTVFSATTNDAPSTQTTILTNSSFRGSRTSFQSSQPNHRDYKRPKDSQIPFSQKIQQFQFKPETVINRNVEPAKTSPVKRYEPEIFPEPNGIPIDEPRLPPLVMPQPVRGQDLGMKRRETIRSSSPGTTYSSLPEMNELDTLLLDPSDYDTAPHSDILTKRLRNVWPKFPIPGLNQAPLIILWELTRAALHCRVDLSEWDLEYKPDQTWHDQTNFRALIFRHRLFIGAGLPQPCDRVVWNAAFESFALHDKNVVLAAEFIVNTEDSGPLYKLKLQPPRLELGHRLARRFGADRFMEIIMPSPTSRDAPDVIRNNEQGADKVIGWLNDNLHYFLGRSWSPFYNRSASKSVKDPRPPHKSLTIMQERVYFFATDGNNFRLPESQFPPLEEATSLGYRTKMRRSDLLNWAINVEGNTLQPVPKLFSRLALSLSKTIPTIVLEPHQFRHRDTMLGFHKYMSSRDKEQQKDMGDGIARMSRSLARKIATRLGLMETPCAFQARIGSAKGMWIVDVEDDGLDDDVWIETYPSQRKWVCDFEDIHHRTFEVREWSRELRSASLNTQFIPVLEAQALKPGNMRNIIANHLANGLQDEIGGQLAAMTHPTSLRGWTHRGFNRLTLGNVPFVGGLPDHDEDIVSFMLDAGFDATKCRFLRDLVWNNQKRQAEQLKTKMNIKIPRSTYAFMVVDFTGTLEEGEVQLAFSSKFQADGESDTLLDDIDILVARAPAHFVSDVQKVRAVFRPNLKRLKDVIVFSSKGKSPLADMLSGGDYDGDQAWICWDPDIVRNFTNAPKPAEPDLVGQGYLRKCNPSFQSILETTHDMESACADFLRSAISFNMQPTYLGIATKFKERLCYLEGGVSSERAVALSTLVALLVDQAKQGLLFTREDYDRLKRDMEMRGKEPEYEKERSSVQNYKNENGFIHILDFLKFVVAQDTVDNALKQFYDALQAASVQAWDKDLTRLFNEYNDQRKSSRTIERLMADMVAQADAITTEWKVAMAGGKHDNTHSEYTSKVKELHQKWSSYKPSAQLMSMRVVEPLLDTWNGDPALSKWELLKASTLFKLNYEKAYGMVWRLVGKQLAWMKAMLSHSASDASAVAVTAEMWSILRPDNKRIAVLHAQRQIGHDNESLAALEEVTEYDETGIQIDDA</sequence>
<keyword evidence="1" id="KW-0808">Transferase</keyword>
<feature type="domain" description="RDRP core" evidence="3">
    <location>
        <begin position="565"/>
        <end position="1218"/>
    </location>
</feature>
<feature type="region of interest" description="Disordered" evidence="2">
    <location>
        <begin position="307"/>
        <end position="341"/>
    </location>
</feature>
<dbReference type="Proteomes" id="UP000266152">
    <property type="component" value="Unassembled WGS sequence"/>
</dbReference>
<comment type="catalytic activity">
    <reaction evidence="1">
        <text>RNA(n) + a ribonucleoside 5'-triphosphate = RNA(n+1) + diphosphate</text>
        <dbReference type="Rhea" id="RHEA:21248"/>
        <dbReference type="Rhea" id="RHEA-COMP:14527"/>
        <dbReference type="Rhea" id="RHEA-COMP:17342"/>
        <dbReference type="ChEBI" id="CHEBI:33019"/>
        <dbReference type="ChEBI" id="CHEBI:61557"/>
        <dbReference type="ChEBI" id="CHEBI:140395"/>
        <dbReference type="EC" id="2.7.7.48"/>
    </reaction>
</comment>
<dbReference type="GO" id="GO:0030422">
    <property type="term" value="P:siRNA processing"/>
    <property type="evidence" value="ECO:0007669"/>
    <property type="project" value="TreeGrafter"/>
</dbReference>
<comment type="caution">
    <text evidence="4">The sequence shown here is derived from an EMBL/GenBank/DDBJ whole genome shotgun (WGS) entry which is preliminary data.</text>
</comment>
<keyword evidence="5" id="KW-1185">Reference proteome</keyword>
<dbReference type="InterPro" id="IPR057596">
    <property type="entry name" value="RDRP_core"/>
</dbReference>
<dbReference type="Gene3D" id="1.10.8.790">
    <property type="entry name" value="RNA-dependent RNA polymerase, slab domain, helical subdomain-like"/>
    <property type="match status" value="1"/>
</dbReference>
<dbReference type="GO" id="GO:0003723">
    <property type="term" value="F:RNA binding"/>
    <property type="evidence" value="ECO:0007669"/>
    <property type="project" value="UniProtKB-KW"/>
</dbReference>
<keyword evidence="1" id="KW-0694">RNA-binding</keyword>
<dbReference type="GO" id="GO:0031380">
    <property type="term" value="C:nuclear RNA-directed RNA polymerase complex"/>
    <property type="evidence" value="ECO:0007669"/>
    <property type="project" value="TreeGrafter"/>
</dbReference>
<feature type="region of interest" description="Disordered" evidence="2">
    <location>
        <begin position="193"/>
        <end position="222"/>
    </location>
</feature>
<name>A0A395SHA4_FUSSP</name>
<dbReference type="EMBL" id="PXOF01000041">
    <property type="protein sequence ID" value="RGP71585.1"/>
    <property type="molecule type" value="Genomic_DNA"/>
</dbReference>
<dbReference type="PANTHER" id="PTHR23079:SF14">
    <property type="entry name" value="RNA-DEPENDENT RNA POLYMERASE"/>
    <property type="match status" value="1"/>
</dbReference>
<proteinExistence type="inferred from homology"/>
<feature type="compositionally biased region" description="Basic and acidic residues" evidence="2">
    <location>
        <begin position="202"/>
        <end position="212"/>
    </location>
</feature>
<dbReference type="PANTHER" id="PTHR23079">
    <property type="entry name" value="RNA-DEPENDENT RNA POLYMERASE"/>
    <property type="match status" value="1"/>
</dbReference>
<keyword evidence="1" id="KW-0696">RNA-directed RNA polymerase</keyword>
<dbReference type="STRING" id="5514.A0A395SHA4"/>
<evidence type="ECO:0000256" key="1">
    <source>
        <dbReference type="RuleBase" id="RU363098"/>
    </source>
</evidence>
<evidence type="ECO:0000259" key="3">
    <source>
        <dbReference type="Pfam" id="PF05183"/>
    </source>
</evidence>
<dbReference type="GO" id="GO:0003968">
    <property type="term" value="F:RNA-directed RNA polymerase activity"/>
    <property type="evidence" value="ECO:0007669"/>
    <property type="project" value="UniProtKB-KW"/>
</dbReference>
<dbReference type="Pfam" id="PF05183">
    <property type="entry name" value="RdRP"/>
    <property type="match status" value="1"/>
</dbReference>
<keyword evidence="1" id="KW-0548">Nucleotidyltransferase</keyword>
<protein>
    <recommendedName>
        <fullName evidence="1">RNA-dependent RNA polymerase</fullName>
        <ecNumber evidence="1">2.7.7.48</ecNumber>
    </recommendedName>
</protein>
<feature type="compositionally biased region" description="Polar residues" evidence="2">
    <location>
        <begin position="307"/>
        <end position="329"/>
    </location>
</feature>
<evidence type="ECO:0000313" key="5">
    <source>
        <dbReference type="Proteomes" id="UP000266152"/>
    </source>
</evidence>
<dbReference type="InterPro" id="IPR007855">
    <property type="entry name" value="RDRP"/>
</dbReference>
<organism evidence="4 5">
    <name type="scientific">Fusarium sporotrichioides</name>
    <dbReference type="NCBI Taxonomy" id="5514"/>
    <lineage>
        <taxon>Eukaryota</taxon>
        <taxon>Fungi</taxon>
        <taxon>Dikarya</taxon>
        <taxon>Ascomycota</taxon>
        <taxon>Pezizomycotina</taxon>
        <taxon>Sordariomycetes</taxon>
        <taxon>Hypocreomycetidae</taxon>
        <taxon>Hypocreales</taxon>
        <taxon>Nectriaceae</taxon>
        <taxon>Fusarium</taxon>
    </lineage>
</organism>
<comment type="similarity">
    <text evidence="1">Belongs to the RdRP family.</text>
</comment>
<evidence type="ECO:0000256" key="2">
    <source>
        <dbReference type="SAM" id="MobiDB-lite"/>
    </source>
</evidence>
<gene>
    <name evidence="4" type="ORF">FSPOR_3291</name>
</gene>
<evidence type="ECO:0000313" key="4">
    <source>
        <dbReference type="EMBL" id="RGP71585.1"/>
    </source>
</evidence>
<accession>A0A395SHA4</accession>
<feature type="compositionally biased region" description="Basic and acidic residues" evidence="2">
    <location>
        <begin position="330"/>
        <end position="339"/>
    </location>
</feature>
<reference evidence="4 5" key="1">
    <citation type="journal article" date="2018" name="PLoS Pathog.">
        <title>Evolution of structural diversity of trichothecenes, a family of toxins produced by plant pathogenic and entomopathogenic fungi.</title>
        <authorList>
            <person name="Proctor R.H."/>
            <person name="McCormick S.P."/>
            <person name="Kim H.S."/>
            <person name="Cardoza R.E."/>
            <person name="Stanley A.M."/>
            <person name="Lindo L."/>
            <person name="Kelly A."/>
            <person name="Brown D.W."/>
            <person name="Lee T."/>
            <person name="Vaughan M.M."/>
            <person name="Alexander N.J."/>
            <person name="Busman M."/>
            <person name="Gutierrez S."/>
        </authorList>
    </citation>
    <scope>NUCLEOTIDE SEQUENCE [LARGE SCALE GENOMIC DNA]</scope>
    <source>
        <strain evidence="4 5">NRRL 3299</strain>
    </source>
</reference>
<dbReference type="EC" id="2.7.7.48" evidence="1"/>